<dbReference type="Pfam" id="PF01757">
    <property type="entry name" value="Acyl_transf_3"/>
    <property type="match status" value="1"/>
</dbReference>
<organism evidence="4 5">
    <name type="scientific">Roseibium aestuarii</name>
    <dbReference type="NCBI Taxonomy" id="2600299"/>
    <lineage>
        <taxon>Bacteria</taxon>
        <taxon>Pseudomonadati</taxon>
        <taxon>Pseudomonadota</taxon>
        <taxon>Alphaproteobacteria</taxon>
        <taxon>Hyphomicrobiales</taxon>
        <taxon>Stappiaceae</taxon>
        <taxon>Roseibium</taxon>
    </lineage>
</organism>
<feature type="transmembrane region" description="Helical" evidence="1">
    <location>
        <begin position="661"/>
        <end position="685"/>
    </location>
</feature>
<feature type="domain" description="AMP-dependent synthetase/ligase" evidence="2">
    <location>
        <begin position="12"/>
        <end position="84"/>
    </location>
</feature>
<accession>A0ABW4JWJ2</accession>
<feature type="transmembrane region" description="Helical" evidence="1">
    <location>
        <begin position="583"/>
        <end position="602"/>
    </location>
</feature>
<reference evidence="5" key="1">
    <citation type="journal article" date="2019" name="Int. J. Syst. Evol. Microbiol.">
        <title>The Global Catalogue of Microorganisms (GCM) 10K type strain sequencing project: providing services to taxonomists for standard genome sequencing and annotation.</title>
        <authorList>
            <consortium name="The Broad Institute Genomics Platform"/>
            <consortium name="The Broad Institute Genome Sequencing Center for Infectious Disease"/>
            <person name="Wu L."/>
            <person name="Ma J."/>
        </authorList>
    </citation>
    <scope>NUCLEOTIDE SEQUENCE [LARGE SCALE GENOMIC DNA]</scope>
    <source>
        <strain evidence="5">JCM 3369</strain>
    </source>
</reference>
<dbReference type="InterPro" id="IPR000873">
    <property type="entry name" value="AMP-dep_synth/lig_dom"/>
</dbReference>
<sequence length="876" mass="94465">MLTETQTFFFSDLARHADRCALIAQDGRRISYRELDDLARGFGADLRRISGKDRGLLLLEMSNTPEAVTAYLGALQAGWPVVLAAEGTVAHDGALVSTFKPDLIWQAGTLTSGPGSSDPLHPDLGVMLSTSGSTGSTKLVRLSHTNLHENARSIAEYLGLGPERVAVTTLPMHYSYGLSVLNSFLKAGGTIALTNLSVIDGAFRPFLDQVGVTDLAGVPYTYELFERLGLRNAPPRTLKTLTQAGGRLSPDLVRTYAEFAKSHGLSFVVMYGQTEATARMAYLPPDLALAHSSCIGLPIPRGSFEIRDSEGNTVSEPGISGELVYRGPNVMMGYALARSDLAKSAELQELVTGDLAERTAEGLYRIVGRLSRFAKIAGLRIGFDDVEALLRKAGFDALVTGNDGALLLAMRSGDPDAARTLVARECGLPPVAIFAWTVTDVPHLSSGKVDLVTLRETGLTKMAAAEAASRATRGREMSVAELYARAMNRPLPDEKDSFAGLGGDSLAYVSVSIGLEELIGTIPEGWETLPVAQLQARADAHQPEVGTAGPVRRRLTMGTDVLLRLLAISLIFLGHSNPDHTEFLRGGSGILFALAGYSMAMIHLPKLLMGEVRAFLVGTATRLLIPYMLLMTALLVVTPAAKSISWYLLGSVFVLTPEERSVLFSFWFVESLIHAMVITCGLFLIPAFRYLMRERPFVVMLGLSILAGGLSILGRAAWPNGNEINLTVDGWLYPFFLGWAAFFARSWLEKLAVPLVALGFALAQFGAETGRPWWLAGALAILLLVATVRIEYRIGKLLVLLAGATYFMYLCHPLVVHVVRFKLGALLPTPAIMLAVYFGSIAAGLVASVVWSRLLSGVRSASDRIRHRQKVATHAS</sequence>
<feature type="transmembrane region" description="Helical" evidence="1">
    <location>
        <begin position="623"/>
        <end position="641"/>
    </location>
</feature>
<dbReference type="InterPro" id="IPR042099">
    <property type="entry name" value="ANL_N_sf"/>
</dbReference>
<evidence type="ECO:0000256" key="1">
    <source>
        <dbReference type="SAM" id="Phobius"/>
    </source>
</evidence>
<feature type="domain" description="AMP-dependent synthetase/ligase" evidence="2">
    <location>
        <begin position="119"/>
        <end position="334"/>
    </location>
</feature>
<dbReference type="PANTHER" id="PTHR43767">
    <property type="entry name" value="LONG-CHAIN-FATTY-ACID--COA LIGASE"/>
    <property type="match status" value="1"/>
</dbReference>
<evidence type="ECO:0000313" key="4">
    <source>
        <dbReference type="EMBL" id="MFD1695581.1"/>
    </source>
</evidence>
<feature type="transmembrane region" description="Helical" evidence="1">
    <location>
        <begin position="697"/>
        <end position="718"/>
    </location>
</feature>
<name>A0ABW4JWJ2_9HYPH</name>
<dbReference type="Proteomes" id="UP001597327">
    <property type="component" value="Unassembled WGS sequence"/>
</dbReference>
<dbReference type="SUPFAM" id="SSF56801">
    <property type="entry name" value="Acetyl-CoA synthetase-like"/>
    <property type="match status" value="1"/>
</dbReference>
<keyword evidence="1" id="KW-0812">Transmembrane</keyword>
<evidence type="ECO:0000259" key="3">
    <source>
        <dbReference type="Pfam" id="PF01757"/>
    </source>
</evidence>
<evidence type="ECO:0000313" key="5">
    <source>
        <dbReference type="Proteomes" id="UP001597327"/>
    </source>
</evidence>
<dbReference type="Gene3D" id="3.40.50.12780">
    <property type="entry name" value="N-terminal domain of ligase-like"/>
    <property type="match status" value="1"/>
</dbReference>
<proteinExistence type="predicted"/>
<dbReference type="PANTHER" id="PTHR43767:SF1">
    <property type="entry name" value="NONRIBOSOMAL PEPTIDE SYNTHASE PES1 (EUROFUNG)-RELATED"/>
    <property type="match status" value="1"/>
</dbReference>
<feature type="transmembrane region" description="Helical" evidence="1">
    <location>
        <begin position="773"/>
        <end position="790"/>
    </location>
</feature>
<protein>
    <submittedName>
        <fullName evidence="4">AMP-binding protein</fullName>
    </submittedName>
</protein>
<gene>
    <name evidence="4" type="ORF">ACFSC7_08635</name>
</gene>
<keyword evidence="1" id="KW-0472">Membrane</keyword>
<comment type="caution">
    <text evidence="4">The sequence shown here is derived from an EMBL/GenBank/DDBJ whole genome shotgun (WGS) entry which is preliminary data.</text>
</comment>
<keyword evidence="1" id="KW-1133">Transmembrane helix</keyword>
<feature type="transmembrane region" description="Helical" evidence="1">
    <location>
        <begin position="797"/>
        <end position="819"/>
    </location>
</feature>
<dbReference type="RefSeq" id="WP_149890697.1">
    <property type="nucleotide sequence ID" value="NZ_JBHUFA010000001.1"/>
</dbReference>
<dbReference type="InterPro" id="IPR002656">
    <property type="entry name" value="Acyl_transf_3_dom"/>
</dbReference>
<keyword evidence="5" id="KW-1185">Reference proteome</keyword>
<feature type="domain" description="Acyltransferase 3" evidence="3">
    <location>
        <begin position="562"/>
        <end position="847"/>
    </location>
</feature>
<dbReference type="InterPro" id="IPR050237">
    <property type="entry name" value="ATP-dep_AMP-bd_enzyme"/>
</dbReference>
<feature type="transmembrane region" description="Helical" evidence="1">
    <location>
        <begin position="831"/>
        <end position="851"/>
    </location>
</feature>
<dbReference type="Pfam" id="PF00501">
    <property type="entry name" value="AMP-binding"/>
    <property type="match status" value="2"/>
</dbReference>
<evidence type="ECO:0000259" key="2">
    <source>
        <dbReference type="Pfam" id="PF00501"/>
    </source>
</evidence>
<dbReference type="EMBL" id="JBHUFA010000001">
    <property type="protein sequence ID" value="MFD1695581.1"/>
    <property type="molecule type" value="Genomic_DNA"/>
</dbReference>